<feature type="transmembrane region" description="Helical" evidence="2">
    <location>
        <begin position="383"/>
        <end position="402"/>
    </location>
</feature>
<feature type="transmembrane region" description="Helical" evidence="2">
    <location>
        <begin position="210"/>
        <end position="227"/>
    </location>
</feature>
<feature type="transmembrane region" description="Helical" evidence="2">
    <location>
        <begin position="930"/>
        <end position="956"/>
    </location>
</feature>
<feature type="transmembrane region" description="Helical" evidence="2">
    <location>
        <begin position="870"/>
        <end position="890"/>
    </location>
</feature>
<evidence type="ECO:0000256" key="1">
    <source>
        <dbReference type="ARBA" id="ARBA00022801"/>
    </source>
</evidence>
<evidence type="ECO:0000259" key="3">
    <source>
        <dbReference type="Pfam" id="PF07859"/>
    </source>
</evidence>
<feature type="transmembrane region" description="Helical" evidence="2">
    <location>
        <begin position="640"/>
        <end position="660"/>
    </location>
</feature>
<protein>
    <recommendedName>
        <fullName evidence="3">Alpha/beta hydrolase fold-3 domain-containing protein</fullName>
    </recommendedName>
</protein>
<dbReference type="SUPFAM" id="SSF53474">
    <property type="entry name" value="alpha/beta-Hydrolases"/>
    <property type="match status" value="1"/>
</dbReference>
<dbReference type="Gene3D" id="3.40.50.1820">
    <property type="entry name" value="alpha/beta hydrolase"/>
    <property type="match status" value="1"/>
</dbReference>
<feature type="transmembrane region" description="Helical" evidence="2">
    <location>
        <begin position="712"/>
        <end position="736"/>
    </location>
</feature>
<dbReference type="InterPro" id="IPR029058">
    <property type="entry name" value="AB_hydrolase_fold"/>
</dbReference>
<keyword evidence="2" id="KW-0472">Membrane</keyword>
<feature type="domain" description="Alpha/beta hydrolase fold-3" evidence="3">
    <location>
        <begin position="1033"/>
        <end position="1313"/>
    </location>
</feature>
<keyword evidence="1" id="KW-0378">Hydrolase</keyword>
<dbReference type="GO" id="GO:0016787">
    <property type="term" value="F:hydrolase activity"/>
    <property type="evidence" value="ECO:0007669"/>
    <property type="project" value="UniProtKB-KW"/>
</dbReference>
<feature type="transmembrane region" description="Helical" evidence="2">
    <location>
        <begin position="92"/>
        <end position="117"/>
    </location>
</feature>
<proteinExistence type="predicted"/>
<dbReference type="Pfam" id="PF07859">
    <property type="entry name" value="Abhydrolase_3"/>
    <property type="match status" value="1"/>
</dbReference>
<gene>
    <name evidence="4" type="ORF">QSP1433_LOCUS14996</name>
</gene>
<name>A0A7S2SKE7_9STRA</name>
<dbReference type="PANTHER" id="PTHR48081">
    <property type="entry name" value="AB HYDROLASE SUPERFAMILY PROTEIN C4A8.06C"/>
    <property type="match status" value="1"/>
</dbReference>
<feature type="transmembrane region" description="Helical" evidence="2">
    <location>
        <begin position="574"/>
        <end position="595"/>
    </location>
</feature>
<feature type="transmembrane region" description="Helical" evidence="2">
    <location>
        <begin position="248"/>
        <end position="267"/>
    </location>
</feature>
<dbReference type="InterPro" id="IPR013094">
    <property type="entry name" value="AB_hydrolase_3"/>
</dbReference>
<feature type="transmembrane region" description="Helical" evidence="2">
    <location>
        <begin position="52"/>
        <end position="72"/>
    </location>
</feature>
<dbReference type="EMBL" id="HBHK01023848">
    <property type="protein sequence ID" value="CAD9702675.1"/>
    <property type="molecule type" value="Transcribed_RNA"/>
</dbReference>
<feature type="transmembrane region" description="Helical" evidence="2">
    <location>
        <begin position="422"/>
        <end position="441"/>
    </location>
</feature>
<feature type="transmembrane region" description="Helical" evidence="2">
    <location>
        <begin position="19"/>
        <end position="40"/>
    </location>
</feature>
<sequence length="1393" mass="154111">MADGDCGNDDGAVLRWTSWALSVLSICCFSVADLLVLDTSTAAPHGSNETRIILLVVGVLSFAWSGLVTSLSGMQRFGYAVFRFYQPFQGGLYFVALQAMGWTLYSVCCAFCVVLLLNFRFANIFFPGELSGIGALGFAADALLNFSLDSFNPQSERGAIESTIWFVPSRLRNSFKALLSFLVALLAFVILIVTDVFFKENVRAEVVVKYSMLTFVINAVGTYLLCGRLDLSSLGFRTFQPFKGGPEFTILQAIGWALLGTQLYVYMNNINFGMIEVMGGLSFFGACGFTSNAVLLLSLAFFTKATDSTQVVSSTTRWFGHSSWLYHLSWVAELCGFAVYTFSTREPFHRALIIACMVVTPPLAHVGGWVLLSDRGYRLFQPLNGGLAHVISQTFGWFFYGIMLFSLDISWLNKSNVEQEPLLGPLSGTSIILLLVSVTLFEPMGPKVKQPVKRRGSSTSKGISAFFVYGDLLCCIGFLFGVGVDVCCVFNVMVSIRTVLLQISIAMWLFSKVAMYRSIFNSPGSPSWKLLGGPDFFVMSEAISWTLFAISFLSNLIILNAYLLGHASLTVSSFGWSTAITLGHVFSHMMLRYGASSMLKSFFRDAVKKNVQERNVAATAGVRNRGTSISMLKDGLKAKWTFAVFIVGHISWLLFFVADFEKRENPDRAACAFFSAVGLAVLDVLLTQVYVGPRSIKGYKSFQPFRGGSKFVLLQAIGWSVFAIGCTLALVCANLRLENIALSGIVSLLGTGFYAAQMLLLWSLRYFENIPRRQIVIDSRVSLLMVCFSLLMFFFVDITVIRFGLPYNFVRPVVACAWVAGCSSVPLSAYVLFKTRSQPETSKLEGVHVNKKVLDSRTILFLENVQSPSMIILGCALWSFTFLLGALLVFNTAFNNEYIPVAWSATLTGISSVVSHVVLNLAMLSSSRDIFTLIPIALGTSALLSILAVGFTWVGLPLIRGFLDYPMHYYAMAQKRVSGWLSPDGLQALRNVHLDRHIRFGPGPTDFTDILRPYRSTDIHVSEKAQGERPGPVIYLHGGGHVAVSSEILLHSVTPLCRSGLTVYSVEYPLSPGAKYPVALLCALRAALWIRLNHCSNPDCKHTCRAVDHQAASHECTQQCFKKRRRESFSGDEKRRLCVHCGRELGVKKLQLLGDSAGGSLVTMLTALLCNRDLCERTIKMGGKEFQNLLRISFETFPKVERLCALYGLLGRQTPDLLGNTKREEGSRLWRLICAIGIKFIFKLYEKNEKGTSPQSTLTDLSPKDLKGYSPETLLICGKDDPLLPSNIAASRLLNSLCHKTELHILPGTHAFHGFPVNWMHYIGCDWKLNALPATILMLRFLTGNRLDEKSLAEKQESQALIPDYTPFFVFPLVFFFVPLISIFVFVSLGMSS</sequence>
<keyword evidence="2" id="KW-0812">Transmembrane</keyword>
<accession>A0A7S2SKE7</accession>
<reference evidence="4" key="1">
    <citation type="submission" date="2021-01" db="EMBL/GenBank/DDBJ databases">
        <authorList>
            <person name="Corre E."/>
            <person name="Pelletier E."/>
            <person name="Niang G."/>
            <person name="Scheremetjew M."/>
            <person name="Finn R."/>
            <person name="Kale V."/>
            <person name="Holt S."/>
            <person name="Cochrane G."/>
            <person name="Meng A."/>
            <person name="Brown T."/>
            <person name="Cohen L."/>
        </authorList>
    </citation>
    <scope>NUCLEOTIDE SEQUENCE</scope>
    <source>
        <strain evidence="4">NY070348D</strain>
    </source>
</reference>
<dbReference type="InterPro" id="IPR050300">
    <property type="entry name" value="GDXG_lipolytic_enzyme"/>
</dbReference>
<feature type="transmembrane region" description="Helical" evidence="2">
    <location>
        <begin position="783"/>
        <end position="803"/>
    </location>
</feature>
<organism evidence="4">
    <name type="scientific">Mucochytrium quahogii</name>
    <dbReference type="NCBI Taxonomy" id="96639"/>
    <lineage>
        <taxon>Eukaryota</taxon>
        <taxon>Sar</taxon>
        <taxon>Stramenopiles</taxon>
        <taxon>Bigyra</taxon>
        <taxon>Labyrinthulomycetes</taxon>
        <taxon>Thraustochytrida</taxon>
        <taxon>Thraustochytriidae</taxon>
        <taxon>Mucochytrium</taxon>
    </lineage>
</organism>
<feature type="transmembrane region" description="Helical" evidence="2">
    <location>
        <begin position="672"/>
        <end position="691"/>
    </location>
</feature>
<feature type="transmembrane region" description="Helical" evidence="2">
    <location>
        <begin position="902"/>
        <end position="923"/>
    </location>
</feature>
<feature type="transmembrane region" description="Helical" evidence="2">
    <location>
        <begin position="178"/>
        <end position="198"/>
    </location>
</feature>
<feature type="transmembrane region" description="Helical" evidence="2">
    <location>
        <begin position="742"/>
        <end position="762"/>
    </location>
</feature>
<feature type="transmembrane region" description="Helical" evidence="2">
    <location>
        <begin position="542"/>
        <end position="562"/>
    </location>
</feature>
<feature type="transmembrane region" description="Helical" evidence="2">
    <location>
        <begin position="279"/>
        <end position="303"/>
    </location>
</feature>
<evidence type="ECO:0000313" key="4">
    <source>
        <dbReference type="EMBL" id="CAD9702675.1"/>
    </source>
</evidence>
<keyword evidence="2" id="KW-1133">Transmembrane helix</keyword>
<evidence type="ECO:0000256" key="2">
    <source>
        <dbReference type="SAM" id="Phobius"/>
    </source>
</evidence>
<feature type="transmembrane region" description="Helical" evidence="2">
    <location>
        <begin position="1368"/>
        <end position="1389"/>
    </location>
</feature>
<feature type="transmembrane region" description="Helical" evidence="2">
    <location>
        <begin position="348"/>
        <end position="371"/>
    </location>
</feature>
<feature type="transmembrane region" description="Helical" evidence="2">
    <location>
        <begin position="462"/>
        <end position="483"/>
    </location>
</feature>